<dbReference type="InterPro" id="IPR001299">
    <property type="entry name" value="Ependymin"/>
</dbReference>
<gene>
    <name evidence="2" type="ORF">KP79_PYT09808</name>
</gene>
<feature type="chain" id="PRO_5013052561" evidence="1">
    <location>
        <begin position="17"/>
        <end position="192"/>
    </location>
</feature>
<protein>
    <submittedName>
        <fullName evidence="2">Mammalian ependymin-related protein 1</fullName>
    </submittedName>
</protein>
<evidence type="ECO:0000313" key="3">
    <source>
        <dbReference type="Proteomes" id="UP000242188"/>
    </source>
</evidence>
<dbReference type="EMBL" id="NEDP02005595">
    <property type="protein sequence ID" value="OWF37118.1"/>
    <property type="molecule type" value="Genomic_DNA"/>
</dbReference>
<dbReference type="PANTHER" id="PTHR10697:SF1">
    <property type="entry name" value="MAMMALIAN EPENDYMIN-RELATED PROTEIN 1"/>
    <property type="match status" value="1"/>
</dbReference>
<dbReference type="GO" id="GO:0007160">
    <property type="term" value="P:cell-matrix adhesion"/>
    <property type="evidence" value="ECO:0007669"/>
    <property type="project" value="InterPro"/>
</dbReference>
<dbReference type="OrthoDB" id="6084362at2759"/>
<dbReference type="Pfam" id="PF00811">
    <property type="entry name" value="Ependymin"/>
    <property type="match status" value="1"/>
</dbReference>
<dbReference type="AlphaFoldDB" id="A0A210PKV2"/>
<proteinExistence type="predicted"/>
<dbReference type="Proteomes" id="UP000242188">
    <property type="component" value="Unassembled WGS sequence"/>
</dbReference>
<keyword evidence="3" id="KW-1185">Reference proteome</keyword>
<accession>A0A210PKV2</accession>
<feature type="signal peptide" evidence="1">
    <location>
        <begin position="1"/>
        <end position="16"/>
    </location>
</feature>
<sequence>MKVALVLCVAVSAVLAQVPAPCQSPPQWEGREVRVDYSQKYEEYRRIFYDETNKRVRTIAEVEFNSTKEFYDILDLYSTNQRFSINMRTRQCNVTMPDRPFHYRGVHPNAKFEQLLSLGLTGYPGESIQLAIFSANETEEFYTGTVAYPACIPVTNIHITKKYGFEHSDYFDITAGISDPMAFVPPSECIKS</sequence>
<reference evidence="2 3" key="1">
    <citation type="journal article" date="2017" name="Nat. Ecol. Evol.">
        <title>Scallop genome provides insights into evolution of bilaterian karyotype and development.</title>
        <authorList>
            <person name="Wang S."/>
            <person name="Zhang J."/>
            <person name="Jiao W."/>
            <person name="Li J."/>
            <person name="Xun X."/>
            <person name="Sun Y."/>
            <person name="Guo X."/>
            <person name="Huan P."/>
            <person name="Dong B."/>
            <person name="Zhang L."/>
            <person name="Hu X."/>
            <person name="Sun X."/>
            <person name="Wang J."/>
            <person name="Zhao C."/>
            <person name="Wang Y."/>
            <person name="Wang D."/>
            <person name="Huang X."/>
            <person name="Wang R."/>
            <person name="Lv J."/>
            <person name="Li Y."/>
            <person name="Zhang Z."/>
            <person name="Liu B."/>
            <person name="Lu W."/>
            <person name="Hui Y."/>
            <person name="Liang J."/>
            <person name="Zhou Z."/>
            <person name="Hou R."/>
            <person name="Li X."/>
            <person name="Liu Y."/>
            <person name="Li H."/>
            <person name="Ning X."/>
            <person name="Lin Y."/>
            <person name="Zhao L."/>
            <person name="Xing Q."/>
            <person name="Dou J."/>
            <person name="Li Y."/>
            <person name="Mao J."/>
            <person name="Guo H."/>
            <person name="Dou H."/>
            <person name="Li T."/>
            <person name="Mu C."/>
            <person name="Jiang W."/>
            <person name="Fu Q."/>
            <person name="Fu X."/>
            <person name="Miao Y."/>
            <person name="Liu J."/>
            <person name="Yu Q."/>
            <person name="Li R."/>
            <person name="Liao H."/>
            <person name="Li X."/>
            <person name="Kong Y."/>
            <person name="Jiang Z."/>
            <person name="Chourrout D."/>
            <person name="Li R."/>
            <person name="Bao Z."/>
        </authorList>
    </citation>
    <scope>NUCLEOTIDE SEQUENCE [LARGE SCALE GENOMIC DNA]</scope>
    <source>
        <strain evidence="2 3">PY_sf001</strain>
    </source>
</reference>
<name>A0A210PKV2_MIZYE</name>
<dbReference type="PANTHER" id="PTHR10697">
    <property type="entry name" value="MAMMALIAN EPENDYMIN-RELATED PROTEIN 1"/>
    <property type="match status" value="1"/>
</dbReference>
<dbReference type="GO" id="GO:0005509">
    <property type="term" value="F:calcium ion binding"/>
    <property type="evidence" value="ECO:0007669"/>
    <property type="project" value="InterPro"/>
</dbReference>
<dbReference type="GO" id="GO:0005764">
    <property type="term" value="C:lysosome"/>
    <property type="evidence" value="ECO:0007669"/>
    <property type="project" value="TreeGrafter"/>
</dbReference>
<dbReference type="GO" id="GO:0005576">
    <property type="term" value="C:extracellular region"/>
    <property type="evidence" value="ECO:0007669"/>
    <property type="project" value="InterPro"/>
</dbReference>
<keyword evidence="1" id="KW-0732">Signal</keyword>
<organism evidence="2 3">
    <name type="scientific">Mizuhopecten yessoensis</name>
    <name type="common">Japanese scallop</name>
    <name type="synonym">Patinopecten yessoensis</name>
    <dbReference type="NCBI Taxonomy" id="6573"/>
    <lineage>
        <taxon>Eukaryota</taxon>
        <taxon>Metazoa</taxon>
        <taxon>Spiralia</taxon>
        <taxon>Lophotrochozoa</taxon>
        <taxon>Mollusca</taxon>
        <taxon>Bivalvia</taxon>
        <taxon>Autobranchia</taxon>
        <taxon>Pteriomorphia</taxon>
        <taxon>Pectinida</taxon>
        <taxon>Pectinoidea</taxon>
        <taxon>Pectinidae</taxon>
        <taxon>Mizuhopecten</taxon>
    </lineage>
</organism>
<evidence type="ECO:0000256" key="1">
    <source>
        <dbReference type="SAM" id="SignalP"/>
    </source>
</evidence>
<comment type="caution">
    <text evidence="2">The sequence shown here is derived from an EMBL/GenBank/DDBJ whole genome shotgun (WGS) entry which is preliminary data.</text>
</comment>
<evidence type="ECO:0000313" key="2">
    <source>
        <dbReference type="EMBL" id="OWF37118.1"/>
    </source>
</evidence>